<evidence type="ECO:0000313" key="1">
    <source>
        <dbReference type="EMBL" id="MBB6446701.1"/>
    </source>
</evidence>
<dbReference type="EMBL" id="JACHGK010000013">
    <property type="protein sequence ID" value="MBB6446701.1"/>
    <property type="molecule type" value="Genomic_DNA"/>
</dbReference>
<proteinExistence type="predicted"/>
<dbReference type="AlphaFoldDB" id="A0A7X0HTW1"/>
<accession>A0A7X0HTW1</accession>
<protein>
    <submittedName>
        <fullName evidence="1">Uncharacterized protein</fullName>
    </submittedName>
</protein>
<organism evidence="1 2">
    <name type="scientific">Bacillus benzoevorans</name>
    <dbReference type="NCBI Taxonomy" id="1456"/>
    <lineage>
        <taxon>Bacteria</taxon>
        <taxon>Bacillati</taxon>
        <taxon>Bacillota</taxon>
        <taxon>Bacilli</taxon>
        <taxon>Bacillales</taxon>
        <taxon>Bacillaceae</taxon>
        <taxon>Bacillus</taxon>
    </lineage>
</organism>
<comment type="caution">
    <text evidence="1">The sequence shown here is derived from an EMBL/GenBank/DDBJ whole genome shotgun (WGS) entry which is preliminary data.</text>
</comment>
<gene>
    <name evidence="1" type="ORF">HNR53_003365</name>
</gene>
<name>A0A7X0HTW1_9BACI</name>
<reference evidence="1 2" key="1">
    <citation type="submission" date="2020-08" db="EMBL/GenBank/DDBJ databases">
        <title>Genomic Encyclopedia of Type Strains, Phase IV (KMG-IV): sequencing the most valuable type-strain genomes for metagenomic binning, comparative biology and taxonomic classification.</title>
        <authorList>
            <person name="Goeker M."/>
        </authorList>
    </citation>
    <scope>NUCLEOTIDE SEQUENCE [LARGE SCALE GENOMIC DNA]</scope>
    <source>
        <strain evidence="1 2">DSM 5391</strain>
    </source>
</reference>
<dbReference type="Proteomes" id="UP000531594">
    <property type="component" value="Unassembled WGS sequence"/>
</dbReference>
<sequence length="73" mass="9086">MRRTRLAFERVFHDTDVSFTYVPYHHDTITRDSWEENEGLFQREYKKLIGGYFLYFDGMITPLRKRFEEIMER</sequence>
<keyword evidence="2" id="KW-1185">Reference proteome</keyword>
<evidence type="ECO:0000313" key="2">
    <source>
        <dbReference type="Proteomes" id="UP000531594"/>
    </source>
</evidence>